<name>A0A2R4A6R6_PLADU</name>
<dbReference type="AlphaFoldDB" id="A0A2R4A6R6"/>
<dbReference type="GO" id="GO:0020037">
    <property type="term" value="F:heme binding"/>
    <property type="evidence" value="ECO:0007669"/>
    <property type="project" value="InterPro"/>
</dbReference>
<dbReference type="GO" id="GO:0034653">
    <property type="term" value="P:retinoic acid catabolic process"/>
    <property type="evidence" value="ECO:0007669"/>
    <property type="project" value="UniProtKB-ARBA"/>
</dbReference>
<dbReference type="GO" id="GO:0016125">
    <property type="term" value="P:sterol metabolic process"/>
    <property type="evidence" value="ECO:0007669"/>
    <property type="project" value="TreeGrafter"/>
</dbReference>
<dbReference type="InterPro" id="IPR002403">
    <property type="entry name" value="Cyt_P450_E_grp-IV"/>
</dbReference>
<dbReference type="PRINTS" id="PR00465">
    <property type="entry name" value="EP450IV"/>
</dbReference>
<dbReference type="PANTHER" id="PTHR24286:SF384">
    <property type="entry name" value="P450, PUTATIVE (EUROFUNG)-RELATED"/>
    <property type="match status" value="1"/>
</dbReference>
<evidence type="ECO:0000256" key="5">
    <source>
        <dbReference type="ARBA" id="ARBA00023004"/>
    </source>
</evidence>
<organism evidence="10">
    <name type="scientific">Platynereis dumerilii</name>
    <name type="common">Dumeril's clam worm</name>
    <dbReference type="NCBI Taxonomy" id="6359"/>
    <lineage>
        <taxon>Eukaryota</taxon>
        <taxon>Metazoa</taxon>
        <taxon>Spiralia</taxon>
        <taxon>Lophotrochozoa</taxon>
        <taxon>Annelida</taxon>
        <taxon>Polychaeta</taxon>
        <taxon>Errantia</taxon>
        <taxon>Phyllodocida</taxon>
        <taxon>Nereididae</taxon>
        <taxon>Platynereis</taxon>
    </lineage>
</organism>
<keyword evidence="9" id="KW-0472">Membrane</keyword>
<dbReference type="Gene3D" id="1.10.630.10">
    <property type="entry name" value="Cytochrome P450"/>
    <property type="match status" value="1"/>
</dbReference>
<keyword evidence="3 7" id="KW-0479">Metal-binding</keyword>
<dbReference type="InterPro" id="IPR017972">
    <property type="entry name" value="Cyt_P450_CS"/>
</dbReference>
<dbReference type="InterPro" id="IPR036396">
    <property type="entry name" value="Cyt_P450_sf"/>
</dbReference>
<comment type="similarity">
    <text evidence="1 8">Belongs to the cytochrome P450 family.</text>
</comment>
<feature type="binding site" description="axial binding residue" evidence="7">
    <location>
        <position position="434"/>
    </location>
    <ligand>
        <name>heme</name>
        <dbReference type="ChEBI" id="CHEBI:30413"/>
    </ligand>
    <ligandPart>
        <name>Fe</name>
        <dbReference type="ChEBI" id="CHEBI:18248"/>
    </ligandPart>
</feature>
<keyword evidence="4 8" id="KW-0560">Oxidoreductase</keyword>
<keyword evidence="9" id="KW-0812">Transmembrane</keyword>
<protein>
    <submittedName>
        <fullName evidence="10">Cytochrome P450 26</fullName>
    </submittedName>
</protein>
<keyword evidence="9" id="KW-1133">Transmembrane helix</keyword>
<sequence>MSVPLFILAWVVIPLILLYLSKLLWKVYLDSFKDDNCKLPLPPGSYGWPFIGNSLALARSMKSTSADYYTELTKKYGPVYKSHLFGKPMVRVRGESLIGSLMVKDHTNFGVAWMKNVKELIGPFALTNTPLPLHKERRNRVKQAFTPDALEDYTKHLRQTIEKEVKQWTKQKEIMTYDAMETLAFSAACEIIIGLPIDLLDPKKLASDFNEYLNGFFTLPLNLPGTPFNKGIKARKSLINTLHPFIQDLITGNIKRDGKIRSSGLDFIMSAHRDNEDTVTESEIADRILELLFAGHKTVASAATSLVMFLGQNPGVAHKIEKELEENDIQNISDFTYLKISTLPYLGDVIKETLRMQPPAGAMIRQASKTLEVGGYQIPAGWLVACSIKETHDFDDTWDQEDRDKFKPDRWKTLDKPYRTRYGFIPFGVGPRICIGRTYADIFLRVLAIYLVWECDIELKNPNPFMKRFPIRHPADHLPATFVSKP</sequence>
<proteinExistence type="evidence at transcript level"/>
<dbReference type="GO" id="GO:0004497">
    <property type="term" value="F:monooxygenase activity"/>
    <property type="evidence" value="ECO:0007669"/>
    <property type="project" value="UniProtKB-KW"/>
</dbReference>
<keyword evidence="5 7" id="KW-0408">Iron</keyword>
<evidence type="ECO:0000256" key="2">
    <source>
        <dbReference type="ARBA" id="ARBA00022617"/>
    </source>
</evidence>
<evidence type="ECO:0000256" key="3">
    <source>
        <dbReference type="ARBA" id="ARBA00022723"/>
    </source>
</evidence>
<accession>A0A2R4A6R6</accession>
<keyword evidence="6 8" id="KW-0503">Monooxygenase</keyword>
<dbReference type="GO" id="GO:0016705">
    <property type="term" value="F:oxidoreductase activity, acting on paired donors, with incorporation or reduction of molecular oxygen"/>
    <property type="evidence" value="ECO:0007669"/>
    <property type="project" value="InterPro"/>
</dbReference>
<feature type="transmembrane region" description="Helical" evidence="9">
    <location>
        <begin position="6"/>
        <end position="25"/>
    </location>
</feature>
<keyword evidence="2 7" id="KW-0349">Heme</keyword>
<dbReference type="EMBL" id="KY679126">
    <property type="protein sequence ID" value="AVR59239.1"/>
    <property type="molecule type" value="mRNA"/>
</dbReference>
<dbReference type="GO" id="GO:0005506">
    <property type="term" value="F:iron ion binding"/>
    <property type="evidence" value="ECO:0007669"/>
    <property type="project" value="InterPro"/>
</dbReference>
<dbReference type="SUPFAM" id="SSF48264">
    <property type="entry name" value="Cytochrome P450"/>
    <property type="match status" value="1"/>
</dbReference>
<evidence type="ECO:0000313" key="10">
    <source>
        <dbReference type="EMBL" id="AVR59239.1"/>
    </source>
</evidence>
<dbReference type="PANTHER" id="PTHR24286">
    <property type="entry name" value="CYTOCHROME P450 26"/>
    <property type="match status" value="1"/>
</dbReference>
<reference evidence="10" key="1">
    <citation type="journal article" date="2018" name="Sci. Adv.">
        <title>The ancestral retinoic acid receptor was a low-affinity sensor triggering neuronal differentiation.</title>
        <authorList>
            <person name="Handberg-Thorsager M."/>
            <person name="Gutierrez-Mazariegos J."/>
            <person name="Arold S.T."/>
            <person name="Kumar Nadendla E."/>
            <person name="Bertucci P.Y."/>
            <person name="Germain P."/>
            <person name="Tomancak P."/>
            <person name="Pierzchalski K."/>
            <person name="Jones J.W."/>
            <person name="Albalat R."/>
            <person name="Kane M.A."/>
            <person name="Bourguet W."/>
            <person name="Laudet V."/>
            <person name="Arendt D."/>
            <person name="Schubert M."/>
        </authorList>
    </citation>
    <scope>NUCLEOTIDE SEQUENCE</scope>
</reference>
<comment type="cofactor">
    <cofactor evidence="7">
        <name>heme</name>
        <dbReference type="ChEBI" id="CHEBI:30413"/>
    </cofactor>
</comment>
<evidence type="ECO:0000256" key="8">
    <source>
        <dbReference type="RuleBase" id="RU000461"/>
    </source>
</evidence>
<dbReference type="Pfam" id="PF00067">
    <property type="entry name" value="p450"/>
    <property type="match status" value="1"/>
</dbReference>
<evidence type="ECO:0000256" key="4">
    <source>
        <dbReference type="ARBA" id="ARBA00023002"/>
    </source>
</evidence>
<evidence type="ECO:0000256" key="6">
    <source>
        <dbReference type="ARBA" id="ARBA00023033"/>
    </source>
</evidence>
<dbReference type="PROSITE" id="PS00086">
    <property type="entry name" value="CYTOCHROME_P450"/>
    <property type="match status" value="1"/>
</dbReference>
<evidence type="ECO:0000256" key="1">
    <source>
        <dbReference type="ARBA" id="ARBA00010617"/>
    </source>
</evidence>
<evidence type="ECO:0000256" key="9">
    <source>
        <dbReference type="SAM" id="Phobius"/>
    </source>
</evidence>
<dbReference type="PRINTS" id="PR00385">
    <property type="entry name" value="P450"/>
</dbReference>
<dbReference type="InterPro" id="IPR001128">
    <property type="entry name" value="Cyt_P450"/>
</dbReference>
<evidence type="ECO:0000256" key="7">
    <source>
        <dbReference type="PIRSR" id="PIRSR602403-1"/>
    </source>
</evidence>